<protein>
    <submittedName>
        <fullName evidence="2">Uncharacterized protein</fullName>
    </submittedName>
</protein>
<gene>
    <name evidence="2" type="ORF">DM01DRAFT_1333404</name>
</gene>
<evidence type="ECO:0000256" key="1">
    <source>
        <dbReference type="SAM" id="MobiDB-lite"/>
    </source>
</evidence>
<reference evidence="2 3" key="1">
    <citation type="submission" date="2016-07" db="EMBL/GenBank/DDBJ databases">
        <title>Pervasive Adenine N6-methylation of Active Genes in Fungi.</title>
        <authorList>
            <consortium name="DOE Joint Genome Institute"/>
            <person name="Mondo S.J."/>
            <person name="Dannebaum R.O."/>
            <person name="Kuo R.C."/>
            <person name="Labutti K."/>
            <person name="Haridas S."/>
            <person name="Kuo A."/>
            <person name="Salamov A."/>
            <person name="Ahrendt S.R."/>
            <person name="Lipzen A."/>
            <person name="Sullivan W."/>
            <person name="Andreopoulos W.B."/>
            <person name="Clum A."/>
            <person name="Lindquist E."/>
            <person name="Daum C."/>
            <person name="Ramamoorthy G.K."/>
            <person name="Gryganskyi A."/>
            <person name="Culley D."/>
            <person name="Magnuson J.K."/>
            <person name="James T.Y."/>
            <person name="O'Malley M.A."/>
            <person name="Stajich J.E."/>
            <person name="Spatafora J.W."/>
            <person name="Visel A."/>
            <person name="Grigoriev I.V."/>
        </authorList>
    </citation>
    <scope>NUCLEOTIDE SEQUENCE [LARGE SCALE GENOMIC DNA]</scope>
    <source>
        <strain evidence="2 3">NRRL 3301</strain>
    </source>
</reference>
<dbReference type="EMBL" id="MCGT01000006">
    <property type="protein sequence ID" value="ORX58788.1"/>
    <property type="molecule type" value="Genomic_DNA"/>
</dbReference>
<organism evidence="2 3">
    <name type="scientific">Hesseltinella vesiculosa</name>
    <dbReference type="NCBI Taxonomy" id="101127"/>
    <lineage>
        <taxon>Eukaryota</taxon>
        <taxon>Fungi</taxon>
        <taxon>Fungi incertae sedis</taxon>
        <taxon>Mucoromycota</taxon>
        <taxon>Mucoromycotina</taxon>
        <taxon>Mucoromycetes</taxon>
        <taxon>Mucorales</taxon>
        <taxon>Cunninghamellaceae</taxon>
        <taxon>Hesseltinella</taxon>
    </lineage>
</organism>
<accession>A0A1X2GQ31</accession>
<comment type="caution">
    <text evidence="2">The sequence shown here is derived from an EMBL/GenBank/DDBJ whole genome shotgun (WGS) entry which is preliminary data.</text>
</comment>
<evidence type="ECO:0000313" key="2">
    <source>
        <dbReference type="EMBL" id="ORX58788.1"/>
    </source>
</evidence>
<feature type="region of interest" description="Disordered" evidence="1">
    <location>
        <begin position="115"/>
        <end position="198"/>
    </location>
</feature>
<name>A0A1X2GQ31_9FUNG</name>
<proteinExistence type="predicted"/>
<evidence type="ECO:0000313" key="3">
    <source>
        <dbReference type="Proteomes" id="UP000242146"/>
    </source>
</evidence>
<sequence length="343" mass="38369">MEDIFGDLYQRRHQPIITYKRPKHPWLLQRQVTDESDSSSVSPTSSPPSPTLDPQPQPDPIPTTLDIFDFPADQVPAEIEIRAIPSFQSPTPSAPAAIPTELDVFDFPVKQRHAKKTIHDSTSHPAAITVDSKSEKIRPVKKTKLQPRPGPPHLPATPALPKTSARKPLPLVSPNLPPPSSQPRQKLLSRMKSASGEECQNAWDRHFVSNDDDRLRLDREDHENEQLLEQILAAKPSTTKSATTNVLQGDLFGPDMDEATVIKALEAWVQSDDTLGLQDDDGDQMPILPIPERPRYQSDIPIHAPITYQRSKRPISLDQEMDNLLKVNDKSTQDLMHSVTLQV</sequence>
<dbReference type="Proteomes" id="UP000242146">
    <property type="component" value="Unassembled WGS sequence"/>
</dbReference>
<keyword evidence="3" id="KW-1185">Reference proteome</keyword>
<feature type="region of interest" description="Disordered" evidence="1">
    <location>
        <begin position="30"/>
        <end position="67"/>
    </location>
</feature>
<feature type="compositionally biased region" description="Pro residues" evidence="1">
    <location>
        <begin position="45"/>
        <end position="61"/>
    </location>
</feature>
<dbReference type="AlphaFoldDB" id="A0A1X2GQ31"/>